<gene>
    <name evidence="3" type="ORF">KQX54_013362</name>
</gene>
<dbReference type="InterPro" id="IPR044822">
    <property type="entry name" value="Myb_DNA-bind_4"/>
</dbReference>
<name>A0AAV7ISD3_COTGL</name>
<feature type="region of interest" description="Disordered" evidence="1">
    <location>
        <begin position="98"/>
        <end position="121"/>
    </location>
</feature>
<comment type="caution">
    <text evidence="3">The sequence shown here is derived from an EMBL/GenBank/DDBJ whole genome shotgun (WGS) entry which is preliminary data.</text>
</comment>
<reference evidence="3 4" key="1">
    <citation type="journal article" date="2021" name="J. Hered.">
        <title>A chromosome-level genome assembly of the parasitoid wasp, Cotesia glomerata (Hymenoptera: Braconidae).</title>
        <authorList>
            <person name="Pinto B.J."/>
            <person name="Weis J.J."/>
            <person name="Gamble T."/>
            <person name="Ode P.J."/>
            <person name="Paul R."/>
            <person name="Zaspel J.M."/>
        </authorList>
    </citation>
    <scope>NUCLEOTIDE SEQUENCE [LARGE SCALE GENOMIC DNA]</scope>
    <source>
        <strain evidence="3">CgM1</strain>
    </source>
</reference>
<dbReference type="Proteomes" id="UP000826195">
    <property type="component" value="Unassembled WGS sequence"/>
</dbReference>
<proteinExistence type="predicted"/>
<sequence length="290" mass="34218">MLAKDIFIKSTFLDPKSQKLYLIWVTQETQIQIQWDKNFSLQIFEFAKTMHERKTGDEDIFYSNNDHVNLSKNNENKDSNHEDDDFDMSEYLSFKKNNDNTLSSKESDEGKNNTRSSCCSNEKNHPIQKKYFWENVVNDLISQKFNVNKIQCQNKWTSLYQSYKSCKDKTGRAPDSLKFYNEIDKFLGHKPANSSQHSLGSLPKKNNEENKENKENMSKKIGGKKGSDKKKKRSEDDEESRLSLKKAKLELAQEKLKVEKKKCELIRKYIQLREGWLELKFKINYLFICN</sequence>
<keyword evidence="4" id="KW-1185">Reference proteome</keyword>
<feature type="compositionally biased region" description="Basic and acidic residues" evidence="1">
    <location>
        <begin position="205"/>
        <end position="218"/>
    </location>
</feature>
<evidence type="ECO:0000313" key="4">
    <source>
        <dbReference type="Proteomes" id="UP000826195"/>
    </source>
</evidence>
<dbReference type="Pfam" id="PF13837">
    <property type="entry name" value="Myb_DNA-bind_4"/>
    <property type="match status" value="1"/>
</dbReference>
<feature type="compositionally biased region" description="Basic residues" evidence="1">
    <location>
        <begin position="221"/>
        <end position="232"/>
    </location>
</feature>
<evidence type="ECO:0000259" key="2">
    <source>
        <dbReference type="Pfam" id="PF13837"/>
    </source>
</evidence>
<protein>
    <recommendedName>
        <fullName evidence="2">Myb/SANT-like DNA-binding domain-containing protein</fullName>
    </recommendedName>
</protein>
<organism evidence="3 4">
    <name type="scientific">Cotesia glomerata</name>
    <name type="common">Lepidopteran parasitic wasp</name>
    <name type="synonym">Apanteles glomeratus</name>
    <dbReference type="NCBI Taxonomy" id="32391"/>
    <lineage>
        <taxon>Eukaryota</taxon>
        <taxon>Metazoa</taxon>
        <taxon>Ecdysozoa</taxon>
        <taxon>Arthropoda</taxon>
        <taxon>Hexapoda</taxon>
        <taxon>Insecta</taxon>
        <taxon>Pterygota</taxon>
        <taxon>Neoptera</taxon>
        <taxon>Endopterygota</taxon>
        <taxon>Hymenoptera</taxon>
        <taxon>Apocrita</taxon>
        <taxon>Ichneumonoidea</taxon>
        <taxon>Braconidae</taxon>
        <taxon>Microgastrinae</taxon>
        <taxon>Cotesia</taxon>
    </lineage>
</organism>
<evidence type="ECO:0000256" key="1">
    <source>
        <dbReference type="SAM" id="MobiDB-lite"/>
    </source>
</evidence>
<dbReference type="Gene3D" id="1.10.10.60">
    <property type="entry name" value="Homeodomain-like"/>
    <property type="match status" value="1"/>
</dbReference>
<feature type="region of interest" description="Disordered" evidence="1">
    <location>
        <begin position="190"/>
        <end position="242"/>
    </location>
</feature>
<accession>A0AAV7ISD3</accession>
<dbReference type="AlphaFoldDB" id="A0AAV7ISD3"/>
<dbReference type="EMBL" id="JAHXZJ010000001">
    <property type="protein sequence ID" value="KAH0567754.1"/>
    <property type="molecule type" value="Genomic_DNA"/>
</dbReference>
<evidence type="ECO:0000313" key="3">
    <source>
        <dbReference type="EMBL" id="KAH0567754.1"/>
    </source>
</evidence>
<feature type="domain" description="Myb/SANT-like DNA-binding" evidence="2">
    <location>
        <begin position="127"/>
        <end position="185"/>
    </location>
</feature>